<evidence type="ECO:0000259" key="1">
    <source>
        <dbReference type="PROSITE" id="PS51736"/>
    </source>
</evidence>
<dbReference type="Pfam" id="PF18010">
    <property type="entry name" value="HTH_49"/>
    <property type="match status" value="1"/>
</dbReference>
<evidence type="ECO:0000313" key="3">
    <source>
        <dbReference type="Proteomes" id="UP000317036"/>
    </source>
</evidence>
<name>A0A559JNP1_9BACL</name>
<dbReference type="PROSITE" id="PS51736">
    <property type="entry name" value="RECOMBINASES_3"/>
    <property type="match status" value="1"/>
</dbReference>
<dbReference type="OrthoDB" id="9797501at2"/>
<dbReference type="AlphaFoldDB" id="A0A559JNP1"/>
<dbReference type="InterPro" id="IPR040652">
    <property type="entry name" value="Cry35Ab1_HTH"/>
</dbReference>
<dbReference type="EMBL" id="VNJI01000069">
    <property type="protein sequence ID" value="TVY01500.1"/>
    <property type="molecule type" value="Genomic_DNA"/>
</dbReference>
<dbReference type="Proteomes" id="UP000317036">
    <property type="component" value="Unassembled WGS sequence"/>
</dbReference>
<accession>A0A559JNP1</accession>
<reference evidence="2 3" key="1">
    <citation type="submission" date="2019-07" db="EMBL/GenBank/DDBJ databases">
        <authorList>
            <person name="Kim J."/>
        </authorList>
    </citation>
    <scope>NUCLEOTIDE SEQUENCE [LARGE SCALE GENOMIC DNA]</scope>
    <source>
        <strain evidence="2 3">JC52</strain>
    </source>
</reference>
<gene>
    <name evidence="2" type="ORF">FPZ49_32405</name>
</gene>
<dbReference type="Gene3D" id="1.10.10.60">
    <property type="entry name" value="Homeodomain-like"/>
    <property type="match status" value="1"/>
</dbReference>
<protein>
    <submittedName>
        <fullName evidence="2">Recombinase family protein</fullName>
    </submittedName>
</protein>
<dbReference type="Pfam" id="PF00239">
    <property type="entry name" value="Resolvase"/>
    <property type="match status" value="1"/>
</dbReference>
<keyword evidence="3" id="KW-1185">Reference proteome</keyword>
<dbReference type="InterPro" id="IPR006119">
    <property type="entry name" value="Resolv_N"/>
</dbReference>
<dbReference type="Gene3D" id="6.10.250.10">
    <property type="match status" value="1"/>
</dbReference>
<dbReference type="SUPFAM" id="SSF53041">
    <property type="entry name" value="Resolvase-like"/>
    <property type="match status" value="1"/>
</dbReference>
<sequence length="82" mass="9423">MILAIFSGFAEYERDMIVERTQEGKAIAKQKEGFKEGRRKSYTEMQLSHAVGLLGEHSYNEVAAMTWISKSTLIREVRKRNA</sequence>
<dbReference type="InterPro" id="IPR036162">
    <property type="entry name" value="Resolvase-like_N_sf"/>
</dbReference>
<feature type="domain" description="Resolvase/invertase-type recombinase catalytic" evidence="1">
    <location>
        <begin position="1"/>
        <end position="32"/>
    </location>
</feature>
<organism evidence="2 3">
    <name type="scientific">Paenibacillus cremeus</name>
    <dbReference type="NCBI Taxonomy" id="2163881"/>
    <lineage>
        <taxon>Bacteria</taxon>
        <taxon>Bacillati</taxon>
        <taxon>Bacillota</taxon>
        <taxon>Bacilli</taxon>
        <taxon>Bacillales</taxon>
        <taxon>Paenibacillaceae</taxon>
        <taxon>Paenibacillus</taxon>
    </lineage>
</organism>
<comment type="caution">
    <text evidence="2">The sequence shown here is derived from an EMBL/GenBank/DDBJ whole genome shotgun (WGS) entry which is preliminary data.</text>
</comment>
<dbReference type="GO" id="GO:0003677">
    <property type="term" value="F:DNA binding"/>
    <property type="evidence" value="ECO:0007669"/>
    <property type="project" value="InterPro"/>
</dbReference>
<evidence type="ECO:0000313" key="2">
    <source>
        <dbReference type="EMBL" id="TVY01500.1"/>
    </source>
</evidence>
<dbReference type="GO" id="GO:0000150">
    <property type="term" value="F:DNA strand exchange activity"/>
    <property type="evidence" value="ECO:0007669"/>
    <property type="project" value="InterPro"/>
</dbReference>
<proteinExistence type="predicted"/>